<dbReference type="EnsemblPlants" id="OBART05G11030.1">
    <property type="protein sequence ID" value="OBART05G11030.1"/>
    <property type="gene ID" value="OBART05G11030"/>
</dbReference>
<feature type="region of interest" description="Disordered" evidence="3">
    <location>
        <begin position="243"/>
        <end position="274"/>
    </location>
</feature>
<dbReference type="PaxDb" id="65489-OBART05G11030.1"/>
<evidence type="ECO:0000313" key="6">
    <source>
        <dbReference type="EnsemblPlants" id="OBART05G11030.1"/>
    </source>
</evidence>
<evidence type="ECO:0000256" key="2">
    <source>
        <dbReference type="ARBA" id="ARBA00022723"/>
    </source>
</evidence>
<dbReference type="SUPFAM" id="SSF48576">
    <property type="entry name" value="Terpenoid synthases"/>
    <property type="match status" value="1"/>
</dbReference>
<evidence type="ECO:0008006" key="8">
    <source>
        <dbReference type="Google" id="ProtNLM"/>
    </source>
</evidence>
<dbReference type="Gene3D" id="1.10.600.10">
    <property type="entry name" value="Farnesyl Diphosphate Synthase"/>
    <property type="match status" value="1"/>
</dbReference>
<evidence type="ECO:0000256" key="1">
    <source>
        <dbReference type="ARBA" id="ARBA00001946"/>
    </source>
</evidence>
<accession>A0A0D3G5U1</accession>
<dbReference type="CDD" id="cd00684">
    <property type="entry name" value="Terpene_cyclase_plant_C1"/>
    <property type="match status" value="1"/>
</dbReference>
<organism evidence="6">
    <name type="scientific">Oryza barthii</name>
    <dbReference type="NCBI Taxonomy" id="65489"/>
    <lineage>
        <taxon>Eukaryota</taxon>
        <taxon>Viridiplantae</taxon>
        <taxon>Streptophyta</taxon>
        <taxon>Embryophyta</taxon>
        <taxon>Tracheophyta</taxon>
        <taxon>Spermatophyta</taxon>
        <taxon>Magnoliopsida</taxon>
        <taxon>Liliopsida</taxon>
        <taxon>Poales</taxon>
        <taxon>Poaceae</taxon>
        <taxon>BOP clade</taxon>
        <taxon>Oryzoideae</taxon>
        <taxon>Oryzeae</taxon>
        <taxon>Oryzinae</taxon>
        <taxon>Oryza</taxon>
    </lineage>
</organism>
<proteinExistence type="predicted"/>
<dbReference type="InterPro" id="IPR036965">
    <property type="entry name" value="Terpene_synth_N_sf"/>
</dbReference>
<reference evidence="6" key="2">
    <citation type="submission" date="2015-03" db="UniProtKB">
        <authorList>
            <consortium name="EnsemblPlants"/>
        </authorList>
    </citation>
    <scope>IDENTIFICATION</scope>
</reference>
<dbReference type="AlphaFoldDB" id="A0A0D3G5U1"/>
<feature type="domain" description="Terpene synthase metal-binding" evidence="5">
    <location>
        <begin position="319"/>
        <end position="556"/>
    </location>
</feature>
<dbReference type="InterPro" id="IPR044814">
    <property type="entry name" value="Terpene_cyclase_plant_C1"/>
</dbReference>
<dbReference type="Pfam" id="PF03936">
    <property type="entry name" value="Terpene_synth_C"/>
    <property type="match status" value="1"/>
</dbReference>
<dbReference type="GO" id="GO:0010333">
    <property type="term" value="F:terpene synthase activity"/>
    <property type="evidence" value="ECO:0007669"/>
    <property type="project" value="InterPro"/>
</dbReference>
<feature type="compositionally biased region" description="Basic residues" evidence="3">
    <location>
        <begin position="246"/>
        <end position="258"/>
    </location>
</feature>
<sequence length="613" mass="70159">MMNKADKLKQAVRTLFRTCNDMVDKMHLVDAVQRLGIDHLFQEEISSTLSDINGTQFASNSLHEVALRFRLLRENGFWVSPDVFKIFKGEDGRFTDAISNEPRGLLSLYNGAHLLVHDETELVEAISFARDHLQSICDSSELKPPLADQVKRALDLPLPRAYKRMEALHYMFEYGQEEGHIVVLLDLAKLEFNLLQHAGGSSIQRLRPSRGQNRCPWPCGGHIVIVAASPVVAATDLATPVITIRPRARSGQRPRRGGHAPPRQRGGRSDGSQRRWWRRKLTTVVALAVITTVAGDSEEGTKKQRPWEKGARRRRDGDLYGNMGLSYIRDRAVESYVWSNMVFYEEDLAVTRMVFAKLFVLAVIMDDTYDCHANIEECQKLHEAIQRWDESAISFLPDYMKTLYNEIMNNFKEFEDQVGVKGRYRVAQTKKEFQKLSTYYLQESEWSHQNHKPSFKEQMELSTMTAGGPLLCVCTTVGRDDTLTKEAFEWAASDTGAIRAYAKILRFMNDVAAFKSRRKNKGDMSSTVECYMNEHNVTSEVAIAKINSLIEDEWKTINQARFERRELLPAVHRVVNLCVCVMFFYDDKKKDAYTFSSNLRETIESLFVNPIPM</sequence>
<protein>
    <recommendedName>
        <fullName evidence="8">Terpene synthase N-terminal domain-containing protein</fullName>
    </recommendedName>
</protein>
<dbReference type="Pfam" id="PF01397">
    <property type="entry name" value="Terpene_synth"/>
    <property type="match status" value="1"/>
</dbReference>
<evidence type="ECO:0000259" key="4">
    <source>
        <dbReference type="Pfam" id="PF01397"/>
    </source>
</evidence>
<dbReference type="InterPro" id="IPR008949">
    <property type="entry name" value="Isoprenoid_synthase_dom_sf"/>
</dbReference>
<dbReference type="GO" id="GO:0000287">
    <property type="term" value="F:magnesium ion binding"/>
    <property type="evidence" value="ECO:0007669"/>
    <property type="project" value="InterPro"/>
</dbReference>
<dbReference type="STRING" id="65489.A0A0D3G5U1"/>
<keyword evidence="2" id="KW-0479">Metal-binding</keyword>
<dbReference type="InterPro" id="IPR005630">
    <property type="entry name" value="Terpene_synthase_metal-bd"/>
</dbReference>
<dbReference type="InterPro" id="IPR001906">
    <property type="entry name" value="Terpene_synth_N"/>
</dbReference>
<reference evidence="6" key="1">
    <citation type="journal article" date="2009" name="Rice">
        <title>De Novo Next Generation Sequencing of Plant Genomes.</title>
        <authorList>
            <person name="Rounsley S."/>
            <person name="Marri P.R."/>
            <person name="Yu Y."/>
            <person name="He R."/>
            <person name="Sisneros N."/>
            <person name="Goicoechea J.L."/>
            <person name="Lee S.J."/>
            <person name="Angelova A."/>
            <person name="Kudrna D."/>
            <person name="Luo M."/>
            <person name="Affourtit J."/>
            <person name="Desany B."/>
            <person name="Knight J."/>
            <person name="Niazi F."/>
            <person name="Egholm M."/>
            <person name="Wing R.A."/>
        </authorList>
    </citation>
    <scope>NUCLEOTIDE SEQUENCE [LARGE SCALE GENOMIC DNA]</scope>
    <source>
        <strain evidence="6">cv. IRGC 105608</strain>
    </source>
</reference>
<evidence type="ECO:0000256" key="3">
    <source>
        <dbReference type="SAM" id="MobiDB-lite"/>
    </source>
</evidence>
<dbReference type="Proteomes" id="UP000026960">
    <property type="component" value="Chromosome 5"/>
</dbReference>
<dbReference type="eggNOG" id="ENOG502QUCN">
    <property type="taxonomic scope" value="Eukaryota"/>
</dbReference>
<dbReference type="PANTHER" id="PTHR31225:SF92">
    <property type="entry name" value="OS04G0345400 PROTEIN"/>
    <property type="match status" value="1"/>
</dbReference>
<comment type="cofactor">
    <cofactor evidence="1">
        <name>Mg(2+)</name>
        <dbReference type="ChEBI" id="CHEBI:18420"/>
    </cofactor>
</comment>
<evidence type="ECO:0000259" key="5">
    <source>
        <dbReference type="Pfam" id="PF03936"/>
    </source>
</evidence>
<evidence type="ECO:0000313" key="7">
    <source>
        <dbReference type="Proteomes" id="UP000026960"/>
    </source>
</evidence>
<feature type="domain" description="Terpene synthase N-terminal" evidence="4">
    <location>
        <begin position="1"/>
        <end position="154"/>
    </location>
</feature>
<keyword evidence="7" id="KW-1185">Reference proteome</keyword>
<name>A0A0D3G5U1_9ORYZ</name>
<dbReference type="InterPro" id="IPR050148">
    <property type="entry name" value="Terpene_synthase-like"/>
</dbReference>
<dbReference type="GO" id="GO:0016102">
    <property type="term" value="P:diterpenoid biosynthetic process"/>
    <property type="evidence" value="ECO:0007669"/>
    <property type="project" value="InterPro"/>
</dbReference>
<dbReference type="SUPFAM" id="SSF48239">
    <property type="entry name" value="Terpenoid cyclases/Protein prenyltransferases"/>
    <property type="match status" value="1"/>
</dbReference>
<dbReference type="InterPro" id="IPR008930">
    <property type="entry name" value="Terpenoid_cyclase/PrenylTrfase"/>
</dbReference>
<dbReference type="Gene3D" id="1.50.10.130">
    <property type="entry name" value="Terpene synthase, N-terminal domain"/>
    <property type="match status" value="1"/>
</dbReference>
<dbReference type="Gramene" id="OBART05G11030.1">
    <property type="protein sequence ID" value="OBART05G11030.1"/>
    <property type="gene ID" value="OBART05G11030"/>
</dbReference>
<dbReference type="PANTHER" id="PTHR31225">
    <property type="entry name" value="OS04G0344100 PROTEIN-RELATED"/>
    <property type="match status" value="1"/>
</dbReference>